<dbReference type="EMBL" id="LBTW01000054">
    <property type="protein sequence ID" value="KKQ47325.1"/>
    <property type="molecule type" value="Genomic_DNA"/>
</dbReference>
<protein>
    <submittedName>
        <fullName evidence="1">Uncharacterized protein</fullName>
    </submittedName>
</protein>
<dbReference type="AlphaFoldDB" id="A0A0G0I8L1"/>
<organism evidence="1 2">
    <name type="scientific">Candidatus Woesebacteria bacterium GW2011_GWD1_38_10</name>
    <dbReference type="NCBI Taxonomy" id="1618592"/>
    <lineage>
        <taxon>Bacteria</taxon>
        <taxon>Candidatus Woeseibacteriota</taxon>
    </lineage>
</organism>
<feature type="non-terminal residue" evidence="1">
    <location>
        <position position="113"/>
    </location>
</feature>
<evidence type="ECO:0000313" key="2">
    <source>
        <dbReference type="Proteomes" id="UP000034366"/>
    </source>
</evidence>
<dbReference type="Proteomes" id="UP000034366">
    <property type="component" value="Unassembled WGS sequence"/>
</dbReference>
<accession>A0A0G0I8L1</accession>
<proteinExistence type="predicted"/>
<gene>
    <name evidence="1" type="ORF">US67_C0054G0001</name>
</gene>
<evidence type="ECO:0000313" key="1">
    <source>
        <dbReference type="EMBL" id="KKQ47325.1"/>
    </source>
</evidence>
<sequence>MFDKDQNSTDSTKNKAKEIADQIRGFIRDGKNITVNIPPEINREDVQNAVLAEVDGLPKQDRNSIPDKLLNDVVSKIRTSNDGRIDIPSTDLPKYSGLESIYSKEESVGLSGN</sequence>
<reference evidence="1 2" key="1">
    <citation type="journal article" date="2015" name="Nature">
        <title>rRNA introns, odd ribosomes, and small enigmatic genomes across a large radiation of phyla.</title>
        <authorList>
            <person name="Brown C.T."/>
            <person name="Hug L.A."/>
            <person name="Thomas B.C."/>
            <person name="Sharon I."/>
            <person name="Castelle C.J."/>
            <person name="Singh A."/>
            <person name="Wilkins M.J."/>
            <person name="Williams K.H."/>
            <person name="Banfield J.F."/>
        </authorList>
    </citation>
    <scope>NUCLEOTIDE SEQUENCE [LARGE SCALE GENOMIC DNA]</scope>
</reference>
<name>A0A0G0I8L1_9BACT</name>
<comment type="caution">
    <text evidence="1">The sequence shown here is derived from an EMBL/GenBank/DDBJ whole genome shotgun (WGS) entry which is preliminary data.</text>
</comment>